<feature type="region of interest" description="Disordered" evidence="1">
    <location>
        <begin position="25"/>
        <end position="46"/>
    </location>
</feature>
<keyword evidence="2" id="KW-0472">Membrane</keyword>
<evidence type="ECO:0000256" key="2">
    <source>
        <dbReference type="SAM" id="Phobius"/>
    </source>
</evidence>
<sequence length="134" mass="13977">MAGISDDGREKKRGKLHFNGFDTRKCLVGDRSNGGGGDDGDGDGDGDNDDAGNGCCGCGVVVVVVVVVVAVVAVMVVVVMVVVVVGIVSSDDGGRAVCSSTPMKCQHNNSALKRLLLDPQLITQIFKPYRYIHI</sequence>
<keyword evidence="2" id="KW-1133">Transmembrane helix</keyword>
<keyword evidence="2" id="KW-0812">Transmembrane</keyword>
<keyword evidence="4" id="KW-1185">Reference proteome</keyword>
<proteinExistence type="predicted"/>
<dbReference type="EMBL" id="CAKAEH010001863">
    <property type="protein sequence ID" value="CAG9539900.1"/>
    <property type="molecule type" value="Genomic_DNA"/>
</dbReference>
<dbReference type="Proteomes" id="UP000746747">
    <property type="component" value="Unassembled WGS sequence"/>
</dbReference>
<evidence type="ECO:0000256" key="1">
    <source>
        <dbReference type="SAM" id="MobiDB-lite"/>
    </source>
</evidence>
<accession>A0A8J2Q6W8</accession>
<reference evidence="3" key="1">
    <citation type="submission" date="2021-09" db="EMBL/GenBank/DDBJ databases">
        <authorList>
            <consortium name="Pathogen Informatics"/>
        </authorList>
    </citation>
    <scope>NUCLEOTIDE SEQUENCE</scope>
</reference>
<name>A0A8J2Q6W8_9BILA</name>
<evidence type="ECO:0000313" key="4">
    <source>
        <dbReference type="Proteomes" id="UP000746747"/>
    </source>
</evidence>
<dbReference type="AlphaFoldDB" id="A0A8J2Q6W8"/>
<feature type="transmembrane region" description="Helical" evidence="2">
    <location>
        <begin position="60"/>
        <end position="88"/>
    </location>
</feature>
<evidence type="ECO:0000313" key="3">
    <source>
        <dbReference type="EMBL" id="CAG9539900.1"/>
    </source>
</evidence>
<comment type="caution">
    <text evidence="3">The sequence shown here is derived from an EMBL/GenBank/DDBJ whole genome shotgun (WGS) entry which is preliminary data.</text>
</comment>
<organism evidence="3 4">
    <name type="scientific">Cercopithifilaria johnstoni</name>
    <dbReference type="NCBI Taxonomy" id="2874296"/>
    <lineage>
        <taxon>Eukaryota</taxon>
        <taxon>Metazoa</taxon>
        <taxon>Ecdysozoa</taxon>
        <taxon>Nematoda</taxon>
        <taxon>Chromadorea</taxon>
        <taxon>Rhabditida</taxon>
        <taxon>Spirurina</taxon>
        <taxon>Spiruromorpha</taxon>
        <taxon>Filarioidea</taxon>
        <taxon>Onchocercidae</taxon>
        <taxon>Cercopithifilaria</taxon>
    </lineage>
</organism>
<gene>
    <name evidence="3" type="ORF">CJOHNSTONI_LOCUS9462</name>
</gene>
<protein>
    <submittedName>
        <fullName evidence="3">Uncharacterized protein</fullName>
    </submittedName>
</protein>